<dbReference type="AlphaFoldDB" id="A0A3G8H785"/>
<sequence length="83" mass="8883">MPWGEDQGDFVLINEEDFDPNVHKRYDEGAKKAATQPKASVDELRAALTAKGIEIPEGAKKADLQALLDKADAEGASDGDNQG</sequence>
<name>A0A3G8H785_9BURK</name>
<accession>A0A3G8H785</accession>
<dbReference type="InterPro" id="IPR025856">
    <property type="entry name" value="HeH/LEM_domain"/>
</dbReference>
<protein>
    <recommendedName>
        <fullName evidence="1">HeH/LEM domain-containing protein</fullName>
    </recommendedName>
</protein>
<dbReference type="Pfam" id="PF12949">
    <property type="entry name" value="HeH"/>
    <property type="match status" value="1"/>
</dbReference>
<evidence type="ECO:0000313" key="2">
    <source>
        <dbReference type="EMBL" id="AZG15422.1"/>
    </source>
</evidence>
<dbReference type="OrthoDB" id="8708748at2"/>
<evidence type="ECO:0000313" key="3">
    <source>
        <dbReference type="Proteomes" id="UP000270411"/>
    </source>
</evidence>
<proteinExistence type="predicted"/>
<gene>
    <name evidence="2" type="ORF">EHF44_16770</name>
</gene>
<dbReference type="Gene3D" id="1.10.720.30">
    <property type="entry name" value="SAP domain"/>
    <property type="match status" value="1"/>
</dbReference>
<reference evidence="3" key="1">
    <citation type="submission" date="2018-11" db="EMBL/GenBank/DDBJ databases">
        <title>FDA dAtabase for Regulatory Grade micrObial Sequences (FDA-ARGOS): Supporting development and validation of Infectious Disease Dx tests.</title>
        <authorList>
            <person name="Goldberg B."/>
            <person name="Campos J."/>
            <person name="Tallon L."/>
            <person name="Sadzewicz L."/>
            <person name="Zhao X."/>
            <person name="Vavikolanu K."/>
            <person name="Mehta A."/>
            <person name="Aluvathingal J."/>
            <person name="Nadendla S."/>
            <person name="Geyer C."/>
            <person name="Nandy P."/>
            <person name="Yan Y."/>
            <person name="Sichtig H."/>
        </authorList>
    </citation>
    <scope>NUCLEOTIDE SEQUENCE [LARGE SCALE GENOMIC DNA]</scope>
    <source>
        <strain evidence="3">FDAARGOS_614</strain>
    </source>
</reference>
<dbReference type="InterPro" id="IPR036269">
    <property type="entry name" value="Rho_N_sf"/>
</dbReference>
<dbReference type="CDD" id="cd12935">
    <property type="entry name" value="LEM_like"/>
    <property type="match status" value="1"/>
</dbReference>
<dbReference type="InterPro" id="IPR036361">
    <property type="entry name" value="SAP_dom_sf"/>
</dbReference>
<evidence type="ECO:0000259" key="1">
    <source>
        <dbReference type="Pfam" id="PF12949"/>
    </source>
</evidence>
<dbReference type="KEGG" id="cpau:EHF44_16770"/>
<dbReference type="Proteomes" id="UP000270411">
    <property type="component" value="Chromosome 1"/>
</dbReference>
<organism evidence="2 3">
    <name type="scientific">Cupriavidus pauculus</name>
    <dbReference type="NCBI Taxonomy" id="82633"/>
    <lineage>
        <taxon>Bacteria</taxon>
        <taxon>Pseudomonadati</taxon>
        <taxon>Pseudomonadota</taxon>
        <taxon>Betaproteobacteria</taxon>
        <taxon>Burkholderiales</taxon>
        <taxon>Burkholderiaceae</taxon>
        <taxon>Cupriavidus</taxon>
    </lineage>
</organism>
<feature type="domain" description="HeH/LEM" evidence="1">
    <location>
        <begin position="41"/>
        <end position="70"/>
    </location>
</feature>
<dbReference type="EMBL" id="CP033969">
    <property type="protein sequence ID" value="AZG15422.1"/>
    <property type="molecule type" value="Genomic_DNA"/>
</dbReference>
<dbReference type="SUPFAM" id="SSF68912">
    <property type="entry name" value="Rho N-terminal domain-like"/>
    <property type="match status" value="1"/>
</dbReference>